<feature type="transmembrane region" description="Helical" evidence="2">
    <location>
        <begin position="176"/>
        <end position="193"/>
    </location>
</feature>
<feature type="region of interest" description="Disordered" evidence="1">
    <location>
        <begin position="770"/>
        <end position="792"/>
    </location>
</feature>
<feature type="transmembrane region" description="Helical" evidence="2">
    <location>
        <begin position="20"/>
        <end position="41"/>
    </location>
</feature>
<evidence type="ECO:0000256" key="1">
    <source>
        <dbReference type="SAM" id="MobiDB-lite"/>
    </source>
</evidence>
<protein>
    <submittedName>
        <fullName evidence="3">Uncharacterized protein</fullName>
    </submittedName>
</protein>
<comment type="caution">
    <text evidence="3">The sequence shown here is derived from an EMBL/GenBank/DDBJ whole genome shotgun (WGS) entry which is preliminary data.</text>
</comment>
<gene>
    <name evidence="3" type="ORF">QO011_002581</name>
</gene>
<evidence type="ECO:0000313" key="4">
    <source>
        <dbReference type="Proteomes" id="UP001242480"/>
    </source>
</evidence>
<organism evidence="3 4">
    <name type="scientific">Labrys wisconsinensis</name>
    <dbReference type="NCBI Taxonomy" id="425677"/>
    <lineage>
        <taxon>Bacteria</taxon>
        <taxon>Pseudomonadati</taxon>
        <taxon>Pseudomonadota</taxon>
        <taxon>Alphaproteobacteria</taxon>
        <taxon>Hyphomicrobiales</taxon>
        <taxon>Xanthobacteraceae</taxon>
        <taxon>Labrys</taxon>
    </lineage>
</organism>
<reference evidence="3 4" key="1">
    <citation type="submission" date="2023-07" db="EMBL/GenBank/DDBJ databases">
        <title>Genomic Encyclopedia of Type Strains, Phase IV (KMG-IV): sequencing the most valuable type-strain genomes for metagenomic binning, comparative biology and taxonomic classification.</title>
        <authorList>
            <person name="Goeker M."/>
        </authorList>
    </citation>
    <scope>NUCLEOTIDE SEQUENCE [LARGE SCALE GENOMIC DNA]</scope>
    <source>
        <strain evidence="3 4">DSM 19619</strain>
    </source>
</reference>
<keyword evidence="2" id="KW-0812">Transmembrane</keyword>
<proteinExistence type="predicted"/>
<feature type="transmembrane region" description="Helical" evidence="2">
    <location>
        <begin position="142"/>
        <end position="164"/>
    </location>
</feature>
<evidence type="ECO:0000256" key="2">
    <source>
        <dbReference type="SAM" id="Phobius"/>
    </source>
</evidence>
<keyword evidence="4" id="KW-1185">Reference proteome</keyword>
<name>A0ABU0J5N2_9HYPH</name>
<dbReference type="RefSeq" id="WP_307272397.1">
    <property type="nucleotide sequence ID" value="NZ_JAUSVX010000004.1"/>
</dbReference>
<dbReference type="EMBL" id="JAUSVX010000004">
    <property type="protein sequence ID" value="MDQ0469565.1"/>
    <property type="molecule type" value="Genomic_DNA"/>
</dbReference>
<keyword evidence="2" id="KW-0472">Membrane</keyword>
<keyword evidence="2" id="KW-1133">Transmembrane helix</keyword>
<accession>A0ABU0J5N2</accession>
<dbReference type="Proteomes" id="UP001242480">
    <property type="component" value="Unassembled WGS sequence"/>
</dbReference>
<sequence length="1124" mass="121397">MSGRPADPGVISERPQTIDLWLGICMPLAIVLGAYVGVLLAGTGNHGIADSVILLLRDLPGLGWLAAGFEWLTDALDAIVPSGFQRALEDFVVSVLLTALIGLTSFGAYRLWLLVLRLLGRSPPSPKALQPPFGRGSAAYQASFWLMIVITVMIGVILPLSVLALDWLGFQDQQKAIAGFFPFGLLLGAIYLVQHASPQARSRDGQTAGSPDGTDPAAPDVEAFARRLAAAYPDQLLADQALSPPPPQQHGKVVEADGPTAAHFERLEAAGRIDAPDRAALAALVAAFTAEKDQRNILFTEPLSPLHHTFIAEAIHLAEDSGGGAIIICPEATRETVEADVKEALNAHCLPITQHLWPDERTKTSRKDERVISTVVFASEKTLVETVFGSEVQAFRHEAERLRLVVLIDLDQFDVAQLRLGLAFLRASAPAGAVRGIVHSAQQHGVENLVRNLFGLRTAPFSNRSLGRASGPMRALVWRNSAVWRDELIDAVIPPAAARGAAPIRRPAAAGACEPLPLLGLKAAQSGIGPALVDIGSAENRARWEQACYTRASPSADVPKAGDLPDMFQHRRASVPSGSPDLALLIQDRQNLATALSQLKLSRTRQTRVALIASEPYALRDAIVDSVRVDGWFDDRFSPMALRPIEGLRELAWNIVVHLMSPQAGVARSRVKEYFQQFQTGADGRSQDASARPRLLTRHTLSPTRLGVQRLLELEFSGRFPIVARRRSIDGKRHPTLAEDPAIEDDEWFSCDNMPALREALFADIPIRQAGATGSSPSRGSGAPDGVTRLPRDDHGLAYAAGSVLRGEDGGRLVKRVGRDGIFTEAESGAGALEPTRNEIFCRAYALDLADPTTIEDQPQDLRTMPSIEVETLTLYTPVRRCTYARILESSLQSEKQAPSGPLDLGRSEAAVQQHKAAMVQAIRITVYPGFDAVTDTSKTAFVLAVCLSDLIAALFPAMAHRTAVLSPQAEPAVRRLMASRDSLEAHVRARYPRLVAEADPSTGKATPPAAAEEVDAHLKVFYRNNFSHHQAELGETPLAVIDLLVVEDWPSSLGVCGAIRADPDRVFQALGKYLDWLAANADRPDLFHRFSGDRLSDEFDYASAAALLNAINADAADGHHGSR</sequence>
<feature type="transmembrane region" description="Helical" evidence="2">
    <location>
        <begin position="91"/>
        <end position="112"/>
    </location>
</feature>
<feature type="transmembrane region" description="Helical" evidence="2">
    <location>
        <begin position="61"/>
        <end position="79"/>
    </location>
</feature>
<evidence type="ECO:0000313" key="3">
    <source>
        <dbReference type="EMBL" id="MDQ0469565.1"/>
    </source>
</evidence>